<organism evidence="2 3">
    <name type="scientific">Aneurinibacillus danicus</name>
    <dbReference type="NCBI Taxonomy" id="267746"/>
    <lineage>
        <taxon>Bacteria</taxon>
        <taxon>Bacillati</taxon>
        <taxon>Bacillota</taxon>
        <taxon>Bacilli</taxon>
        <taxon>Bacillales</taxon>
        <taxon>Paenibacillaceae</taxon>
        <taxon>Aneurinibacillus group</taxon>
        <taxon>Aneurinibacillus</taxon>
    </lineage>
</organism>
<dbReference type="Proteomes" id="UP000321157">
    <property type="component" value="Unassembled WGS sequence"/>
</dbReference>
<comment type="caution">
    <text evidence="2">The sequence shown here is derived from an EMBL/GenBank/DDBJ whole genome shotgun (WGS) entry which is preliminary data.</text>
</comment>
<feature type="compositionally biased region" description="Polar residues" evidence="1">
    <location>
        <begin position="152"/>
        <end position="168"/>
    </location>
</feature>
<sequence length="324" mass="36223">MQQTFFPFERVAKTVGVDKQPEPEVKKDEQVKVAEKVAETEREEKKKGAIVSGQFAVINNPCFAATSEEAQDEMYAYIREGNTDGIMRMMVRYDIFKLPKGTGVNVVKRGFTTAVVEVVNTGEVGIVPVEFLSHPDDEQVVGVSKGADVTKPSASASSHQANKNTGNNQVSSVEQYFRDLKTYAGKGQLKGVSVKIGDTQDKVTAKYKEPLDTTYFNGGDWHVYLSFVIIFNKNEEEETNKIVALAIDKDNIKKKHADLTFAQIKKILGKPFEEAHDEDSGEGDNEWRLDYKSGSYILSFRAYTEKGKIKGIYVYKYNPNSRPA</sequence>
<feature type="region of interest" description="Disordered" evidence="1">
    <location>
        <begin position="145"/>
        <end position="168"/>
    </location>
</feature>
<dbReference type="EMBL" id="BJXX01000167">
    <property type="protein sequence ID" value="GEN36096.1"/>
    <property type="molecule type" value="Genomic_DNA"/>
</dbReference>
<protein>
    <submittedName>
        <fullName evidence="2">Uncharacterized protein</fullName>
    </submittedName>
</protein>
<dbReference type="AlphaFoldDB" id="A0A511VAY0"/>
<dbReference type="RefSeq" id="WP_146811706.1">
    <property type="nucleotide sequence ID" value="NZ_BJXX01000167.1"/>
</dbReference>
<name>A0A511VAY0_9BACL</name>
<reference evidence="2 3" key="1">
    <citation type="submission" date="2019-07" db="EMBL/GenBank/DDBJ databases">
        <title>Whole genome shotgun sequence of Aneurinibacillus danicus NBRC 102444.</title>
        <authorList>
            <person name="Hosoyama A."/>
            <person name="Uohara A."/>
            <person name="Ohji S."/>
            <person name="Ichikawa N."/>
        </authorList>
    </citation>
    <scope>NUCLEOTIDE SEQUENCE [LARGE SCALE GENOMIC DNA]</scope>
    <source>
        <strain evidence="2 3">NBRC 102444</strain>
    </source>
</reference>
<proteinExistence type="predicted"/>
<accession>A0A511VAY0</accession>
<keyword evidence="3" id="KW-1185">Reference proteome</keyword>
<evidence type="ECO:0000313" key="3">
    <source>
        <dbReference type="Proteomes" id="UP000321157"/>
    </source>
</evidence>
<evidence type="ECO:0000313" key="2">
    <source>
        <dbReference type="EMBL" id="GEN36096.1"/>
    </source>
</evidence>
<dbReference type="OrthoDB" id="2991510at2"/>
<evidence type="ECO:0000256" key="1">
    <source>
        <dbReference type="SAM" id="MobiDB-lite"/>
    </source>
</evidence>
<gene>
    <name evidence="2" type="ORF">ADA01nite_35560</name>
</gene>